<reference evidence="2" key="1">
    <citation type="submission" date="2017-11" db="EMBL/GenBank/DDBJ databases">
        <title>Complete Genome of Klebsiella pneumoniae Myophage Menlow.</title>
        <authorList>
            <person name="Newkirk H.N."/>
            <person name="Lessor L."/>
            <person name="Liu M."/>
        </authorList>
    </citation>
    <scope>NUCLEOTIDE SEQUENCE [LARGE SCALE GENOMIC DNA]</scope>
</reference>
<keyword evidence="2" id="KW-1185">Reference proteome</keyword>
<dbReference type="EMBL" id="MG428990">
    <property type="protein sequence ID" value="AUG87804.1"/>
    <property type="molecule type" value="Genomic_DNA"/>
</dbReference>
<dbReference type="Proteomes" id="UP000241701">
    <property type="component" value="Segment"/>
</dbReference>
<dbReference type="InterPro" id="IPR025915">
    <property type="entry name" value="Phage_gp49_66"/>
</dbReference>
<sequence>MKNRTGIKLNPEILKSHIAEVIYEDREVGGHRVITCHLKMDNGFVVWGKDSSTSIDPKNFDEELGKKLAYDKTFSQLWELEAYRAMVVQDFIGKTTEEPFIKLENYIEESKTIQVSGDLDYQKGVATVYSIRSIKRSKFGLLDYISICLYKTDNKKHDDIHNSKEIQKAKDFIRSYMNHTEINSQFVIHIAKLCWAARSAVVDTTPSWEDSKETDRQDMCETVKKLLLSPSDYQPKDNLLKLFWAIVSQFR</sequence>
<evidence type="ECO:0000313" key="1">
    <source>
        <dbReference type="EMBL" id="AUG87804.1"/>
    </source>
</evidence>
<dbReference type="Pfam" id="PF13876">
    <property type="entry name" value="Phage_gp49_66"/>
    <property type="match status" value="1"/>
</dbReference>
<gene>
    <name evidence="1" type="ORF">CPT_Menlow_103</name>
</gene>
<accession>A0A2H5BNB9</accession>
<name>A0A2H5BNB9_9CAUD</name>
<proteinExistence type="predicted"/>
<protein>
    <submittedName>
        <fullName evidence="1">Uncharacterized protein</fullName>
    </submittedName>
</protein>
<evidence type="ECO:0000313" key="2">
    <source>
        <dbReference type="Proteomes" id="UP000241701"/>
    </source>
</evidence>
<organism evidence="1 2">
    <name type="scientific">Klebsiella phage Menlow</name>
    <dbReference type="NCBI Taxonomy" id="2054273"/>
    <lineage>
        <taxon>Viruses</taxon>
        <taxon>Duplodnaviria</taxon>
        <taxon>Heunggongvirae</taxon>
        <taxon>Uroviricota</taxon>
        <taxon>Caudoviricetes</taxon>
        <taxon>Pantevenvirales</taxon>
        <taxon>Ackermannviridae</taxon>
        <taxon>Taipeivirus</taxon>
        <taxon>Taipeivirus menlow</taxon>
    </lineage>
</organism>